<proteinExistence type="predicted"/>
<reference evidence="1" key="1">
    <citation type="submission" date="2020-11" db="EMBL/GenBank/DDBJ databases">
        <authorList>
            <person name="Whitehead M."/>
        </authorList>
    </citation>
    <scope>NUCLEOTIDE SEQUENCE</scope>
    <source>
        <strain evidence="1">EGII</strain>
    </source>
</reference>
<sequence>MESRRSSNITFHDCSRPYGMSMLTTSKSASCGVTQLLSSSGSEAIFGDTKTFPTQRCRNPKVIANCQVFSIRKTVPITLLMEPFPADRVTPYNSFIIPLRNIVNRRLSPRRQGSDKANTFVSVNDEAQRFIEAFDCERLQCELSIR</sequence>
<dbReference type="Proteomes" id="UP000606786">
    <property type="component" value="Unassembled WGS sequence"/>
</dbReference>
<name>A0A811UQZ5_CERCA</name>
<gene>
    <name evidence="1" type="ORF">CCAP1982_LOCUS9606</name>
</gene>
<comment type="caution">
    <text evidence="1">The sequence shown here is derived from an EMBL/GenBank/DDBJ whole genome shotgun (WGS) entry which is preliminary data.</text>
</comment>
<evidence type="ECO:0000313" key="1">
    <source>
        <dbReference type="EMBL" id="CAD7001134.1"/>
    </source>
</evidence>
<evidence type="ECO:0000313" key="2">
    <source>
        <dbReference type="Proteomes" id="UP000606786"/>
    </source>
</evidence>
<dbReference type="EMBL" id="CAJHJT010000023">
    <property type="protein sequence ID" value="CAD7001134.1"/>
    <property type="molecule type" value="Genomic_DNA"/>
</dbReference>
<organism evidence="1 2">
    <name type="scientific">Ceratitis capitata</name>
    <name type="common">Mediterranean fruit fly</name>
    <name type="synonym">Tephritis capitata</name>
    <dbReference type="NCBI Taxonomy" id="7213"/>
    <lineage>
        <taxon>Eukaryota</taxon>
        <taxon>Metazoa</taxon>
        <taxon>Ecdysozoa</taxon>
        <taxon>Arthropoda</taxon>
        <taxon>Hexapoda</taxon>
        <taxon>Insecta</taxon>
        <taxon>Pterygota</taxon>
        <taxon>Neoptera</taxon>
        <taxon>Endopterygota</taxon>
        <taxon>Diptera</taxon>
        <taxon>Brachycera</taxon>
        <taxon>Muscomorpha</taxon>
        <taxon>Tephritoidea</taxon>
        <taxon>Tephritidae</taxon>
        <taxon>Ceratitis</taxon>
        <taxon>Ceratitis</taxon>
    </lineage>
</organism>
<keyword evidence="2" id="KW-1185">Reference proteome</keyword>
<accession>A0A811UQZ5</accession>
<dbReference type="AlphaFoldDB" id="A0A811UQZ5"/>
<protein>
    <submittedName>
        <fullName evidence="1">(Mediterranean fruit fly) hypothetical protein</fullName>
    </submittedName>
</protein>